<evidence type="ECO:0000313" key="2">
    <source>
        <dbReference type="Proteomes" id="UP000478052"/>
    </source>
</evidence>
<gene>
    <name evidence="1" type="ORF">FWK35_00004348</name>
</gene>
<name>A0A6G0ZHA2_APHCR</name>
<protein>
    <submittedName>
        <fullName evidence="1">RNase H domain-containing protein</fullName>
    </submittedName>
</protein>
<reference evidence="1 2" key="1">
    <citation type="submission" date="2019-08" db="EMBL/GenBank/DDBJ databases">
        <title>Whole genome of Aphis craccivora.</title>
        <authorList>
            <person name="Voronova N.V."/>
            <person name="Shulinski R.S."/>
            <person name="Bandarenka Y.V."/>
            <person name="Zhorov D.G."/>
            <person name="Warner D."/>
        </authorList>
    </citation>
    <scope>NUCLEOTIDE SEQUENCE [LARGE SCALE GENOMIC DNA]</scope>
    <source>
        <strain evidence="1">180601</strain>
        <tissue evidence="1">Whole Body</tissue>
    </source>
</reference>
<evidence type="ECO:0000313" key="1">
    <source>
        <dbReference type="EMBL" id="KAF0770262.1"/>
    </source>
</evidence>
<dbReference type="Proteomes" id="UP000478052">
    <property type="component" value="Unassembled WGS sequence"/>
</dbReference>
<sequence>MNRLLRIKHTFLTHNRIMEINELPTCKSFGVNNTVKHITKCRKYEDTGKKTFHNRSDKSPVLLSGPDFHSNINKINFLKIKLQNSIRFRKKICKL</sequence>
<dbReference type="EMBL" id="VUJU01000458">
    <property type="protein sequence ID" value="KAF0770262.1"/>
    <property type="molecule type" value="Genomic_DNA"/>
</dbReference>
<keyword evidence="2" id="KW-1185">Reference proteome</keyword>
<dbReference type="AlphaFoldDB" id="A0A6G0ZHA2"/>
<comment type="caution">
    <text evidence="1">The sequence shown here is derived from an EMBL/GenBank/DDBJ whole genome shotgun (WGS) entry which is preliminary data.</text>
</comment>
<accession>A0A6G0ZHA2</accession>
<proteinExistence type="predicted"/>
<organism evidence="1 2">
    <name type="scientific">Aphis craccivora</name>
    <name type="common">Cowpea aphid</name>
    <dbReference type="NCBI Taxonomy" id="307492"/>
    <lineage>
        <taxon>Eukaryota</taxon>
        <taxon>Metazoa</taxon>
        <taxon>Ecdysozoa</taxon>
        <taxon>Arthropoda</taxon>
        <taxon>Hexapoda</taxon>
        <taxon>Insecta</taxon>
        <taxon>Pterygota</taxon>
        <taxon>Neoptera</taxon>
        <taxon>Paraneoptera</taxon>
        <taxon>Hemiptera</taxon>
        <taxon>Sternorrhyncha</taxon>
        <taxon>Aphidomorpha</taxon>
        <taxon>Aphidoidea</taxon>
        <taxon>Aphididae</taxon>
        <taxon>Aphidini</taxon>
        <taxon>Aphis</taxon>
        <taxon>Aphis</taxon>
    </lineage>
</organism>